<dbReference type="EMBL" id="JBHTIU010000031">
    <property type="protein sequence ID" value="MFD0869600.1"/>
    <property type="molecule type" value="Genomic_DNA"/>
</dbReference>
<gene>
    <name evidence="2" type="ORF">ACFQ03_10595</name>
</gene>
<dbReference type="SUPFAM" id="SSF53474">
    <property type="entry name" value="alpha/beta-Hydrolases"/>
    <property type="match status" value="1"/>
</dbReference>
<name>A0ABW3DC54_9BACL</name>
<protein>
    <submittedName>
        <fullName evidence="2">Acetylxylan esterase</fullName>
    </submittedName>
</protein>
<dbReference type="PANTHER" id="PTHR40111">
    <property type="entry name" value="CEPHALOSPORIN-C DEACETYLASE"/>
    <property type="match status" value="1"/>
</dbReference>
<evidence type="ECO:0000259" key="1">
    <source>
        <dbReference type="Pfam" id="PF05448"/>
    </source>
</evidence>
<comment type="caution">
    <text evidence="2">The sequence shown here is derived from an EMBL/GenBank/DDBJ whole genome shotgun (WGS) entry which is preliminary data.</text>
</comment>
<feature type="domain" description="Acetyl xylan esterase" evidence="1">
    <location>
        <begin position="1"/>
        <end position="313"/>
    </location>
</feature>
<dbReference type="RefSeq" id="WP_150960492.1">
    <property type="nucleotide sequence ID" value="NZ_JBHTIU010000031.1"/>
</dbReference>
<dbReference type="Gene3D" id="3.40.50.1820">
    <property type="entry name" value="alpha/beta hydrolase"/>
    <property type="match status" value="1"/>
</dbReference>
<dbReference type="InterPro" id="IPR039069">
    <property type="entry name" value="CE7"/>
</dbReference>
<dbReference type="InterPro" id="IPR008391">
    <property type="entry name" value="AXE1_dom"/>
</dbReference>
<sequence length="320" mass="35728">MNALNRRLNDLHQYLSEPYAPSDLNDYWENTLEQVRSKPFNEQKTRMDSPFMPHCEVYKVKYNGFDDTPIHGWYLLPPFRDTKPVPCVVLFHGYHGSKGMPEEYAIWLMMGLAVFAVDVRGQGGETGNTLPSDTGMTSGWVSQGVADRDRSYYKAITVDSIRAVDWVAEQPEIDRSRIAVAGASQGGGLALITAALSGKAAVCAASVPNMCHMDYGIMYSTGSLTELAAFADLFPEKLDSILATLSYFDIVHFAERLTMPVFMSVGLKDTICPPETIFAAYNRIASTDKEIGVYPFGGHNVNRHNSQRVRSFIHRHLLER</sequence>
<evidence type="ECO:0000313" key="3">
    <source>
        <dbReference type="Proteomes" id="UP001597120"/>
    </source>
</evidence>
<dbReference type="InterPro" id="IPR029058">
    <property type="entry name" value="AB_hydrolase_fold"/>
</dbReference>
<accession>A0ABW3DC54</accession>
<dbReference type="PANTHER" id="PTHR40111:SF1">
    <property type="entry name" value="CEPHALOSPORIN-C DEACETYLASE"/>
    <property type="match status" value="1"/>
</dbReference>
<evidence type="ECO:0000313" key="2">
    <source>
        <dbReference type="EMBL" id="MFD0869600.1"/>
    </source>
</evidence>
<dbReference type="Proteomes" id="UP001597120">
    <property type="component" value="Unassembled WGS sequence"/>
</dbReference>
<reference evidence="3" key="1">
    <citation type="journal article" date="2019" name="Int. J. Syst. Evol. Microbiol.">
        <title>The Global Catalogue of Microorganisms (GCM) 10K type strain sequencing project: providing services to taxonomists for standard genome sequencing and annotation.</title>
        <authorList>
            <consortium name="The Broad Institute Genomics Platform"/>
            <consortium name="The Broad Institute Genome Sequencing Center for Infectious Disease"/>
            <person name="Wu L."/>
            <person name="Ma J."/>
        </authorList>
    </citation>
    <scope>NUCLEOTIDE SEQUENCE [LARGE SCALE GENOMIC DNA]</scope>
    <source>
        <strain evidence="3">CCUG 57263</strain>
    </source>
</reference>
<organism evidence="2 3">
    <name type="scientific">Paenibacillus residui</name>
    <dbReference type="NCBI Taxonomy" id="629724"/>
    <lineage>
        <taxon>Bacteria</taxon>
        <taxon>Bacillati</taxon>
        <taxon>Bacillota</taxon>
        <taxon>Bacilli</taxon>
        <taxon>Bacillales</taxon>
        <taxon>Paenibacillaceae</taxon>
        <taxon>Paenibacillus</taxon>
    </lineage>
</organism>
<proteinExistence type="predicted"/>
<keyword evidence="3" id="KW-1185">Reference proteome</keyword>
<dbReference type="Pfam" id="PF05448">
    <property type="entry name" value="AXE1"/>
    <property type="match status" value="1"/>
</dbReference>